<keyword evidence="2" id="KW-1003">Cell membrane</keyword>
<keyword evidence="11" id="KW-1133">Transmembrane helix</keyword>
<reference evidence="15 16" key="1">
    <citation type="journal article" date="2019" name="Sci. Transl. Med.">
        <title>Quorum sensing between bacterial species on the skin protects against epidermal injury in atopic dermatitis.</title>
        <authorList>
            <person name="Williams M.R."/>
        </authorList>
    </citation>
    <scope>NUCLEOTIDE SEQUENCE [LARGE SCALE GENOMIC DNA]</scope>
    <source>
        <strain evidence="15 16">H8</strain>
    </source>
</reference>
<keyword evidence="4 15" id="KW-0808">Transferase</keyword>
<evidence type="ECO:0000313" key="18">
    <source>
        <dbReference type="Proteomes" id="UP000550736"/>
    </source>
</evidence>
<dbReference type="GO" id="GO:0016117">
    <property type="term" value="P:carotenoid biosynthetic process"/>
    <property type="evidence" value="ECO:0007669"/>
    <property type="project" value="UniProtKB-KW"/>
</dbReference>
<feature type="domain" description="Glycosyltransferase 2-like" evidence="12">
    <location>
        <begin position="43"/>
        <end position="160"/>
    </location>
</feature>
<dbReference type="Pfam" id="PF00535">
    <property type="entry name" value="Glycos_transf_2"/>
    <property type="match status" value="1"/>
</dbReference>
<proteinExistence type="inferred from homology"/>
<dbReference type="GO" id="GO:0016757">
    <property type="term" value="F:glycosyltransferase activity"/>
    <property type="evidence" value="ECO:0007669"/>
    <property type="project" value="UniProtKB-KW"/>
</dbReference>
<keyword evidence="3" id="KW-0328">Glycosyltransferase</keyword>
<comment type="caution">
    <text evidence="15">The sequence shown here is derived from an EMBL/GenBank/DDBJ whole genome shotgun (WGS) entry which is preliminary data.</text>
</comment>
<organism evidence="15 16">
    <name type="scientific">Staphylococcus capitis</name>
    <dbReference type="NCBI Taxonomy" id="29388"/>
    <lineage>
        <taxon>Bacteria</taxon>
        <taxon>Bacillati</taxon>
        <taxon>Bacillota</taxon>
        <taxon>Bacilli</taxon>
        <taxon>Bacillales</taxon>
        <taxon>Staphylococcaceae</taxon>
        <taxon>Staphylococcus</taxon>
    </lineage>
</organism>
<evidence type="ECO:0000313" key="16">
    <source>
        <dbReference type="Proteomes" id="UP000291949"/>
    </source>
</evidence>
<evidence type="ECO:0000256" key="9">
    <source>
        <dbReference type="ARBA" id="ARBA00038120"/>
    </source>
</evidence>
<evidence type="ECO:0000256" key="4">
    <source>
        <dbReference type="ARBA" id="ARBA00022679"/>
    </source>
</evidence>
<dbReference type="PANTHER" id="PTHR43646:SF2">
    <property type="entry name" value="GLYCOSYLTRANSFERASE 2-LIKE DOMAIN-CONTAINING PROTEIN"/>
    <property type="match status" value="1"/>
</dbReference>
<dbReference type="Proteomes" id="UP000550736">
    <property type="component" value="Unassembled WGS sequence"/>
</dbReference>
<dbReference type="InterPro" id="IPR029044">
    <property type="entry name" value="Nucleotide-diphossugar_trans"/>
</dbReference>
<dbReference type="Gene3D" id="3.90.550.10">
    <property type="entry name" value="Spore Coat Polysaccharide Biosynthesis Protein SpsA, Chain A"/>
    <property type="match status" value="1"/>
</dbReference>
<accession>A0A7Z7YVS7</accession>
<gene>
    <name evidence="15" type="ORF">EQ811_07990</name>
    <name evidence="14" type="ORF">HHM13_07740</name>
    <name evidence="13" type="ORF">HHM24_08995</name>
</gene>
<dbReference type="RefSeq" id="WP_030058726.1">
    <property type="nucleotide sequence ID" value="NZ_AP014956.1"/>
</dbReference>
<evidence type="ECO:0000256" key="11">
    <source>
        <dbReference type="SAM" id="Phobius"/>
    </source>
</evidence>
<feature type="transmembrane region" description="Helical" evidence="11">
    <location>
        <begin position="302"/>
        <end position="319"/>
    </location>
</feature>
<evidence type="ECO:0000256" key="8">
    <source>
        <dbReference type="ARBA" id="ARBA00037904"/>
    </source>
</evidence>
<comment type="function">
    <text evidence="7">Catalyzes the glycosylation of 4,4'-diaponeurosporenoate, i.e. the esterification of glucose at the C1'' position with the carboxyl group of 4,4'-diaponeurosporenic acid, to form glycosyl-4,4'-diaponeurosporenoate. This is a step in the biosynthesis of staphyloxanthin, an orange pigment present in most staphylococci strains.</text>
</comment>
<feature type="transmembrane region" description="Helical" evidence="11">
    <location>
        <begin position="325"/>
        <end position="348"/>
    </location>
</feature>
<keyword evidence="11" id="KW-0812">Transmembrane</keyword>
<dbReference type="Proteomes" id="UP000538955">
    <property type="component" value="Unassembled WGS sequence"/>
</dbReference>
<comment type="pathway">
    <text evidence="8">Carotenoid biosynthesis; staphyloxanthin biosynthesis; staphyloxanthin from farnesyl diphosphate: step 4/5.</text>
</comment>
<keyword evidence="17" id="KW-1185">Reference proteome</keyword>
<evidence type="ECO:0000256" key="5">
    <source>
        <dbReference type="ARBA" id="ARBA00022746"/>
    </source>
</evidence>
<evidence type="ECO:0000256" key="7">
    <source>
        <dbReference type="ARBA" id="ARBA00037281"/>
    </source>
</evidence>
<keyword evidence="5" id="KW-0125">Carotenoid biosynthesis</keyword>
<evidence type="ECO:0000313" key="15">
    <source>
        <dbReference type="EMBL" id="TBW76797.1"/>
    </source>
</evidence>
<dbReference type="CDD" id="cd00761">
    <property type="entry name" value="Glyco_tranf_GTA_type"/>
    <property type="match status" value="1"/>
</dbReference>
<evidence type="ECO:0000256" key="1">
    <source>
        <dbReference type="ARBA" id="ARBA00004236"/>
    </source>
</evidence>
<evidence type="ECO:0000313" key="14">
    <source>
        <dbReference type="EMBL" id="NMK97982.1"/>
    </source>
</evidence>
<evidence type="ECO:0000259" key="12">
    <source>
        <dbReference type="Pfam" id="PF00535"/>
    </source>
</evidence>
<comment type="subcellular location">
    <subcellularLocation>
        <location evidence="1">Cell membrane</location>
    </subcellularLocation>
</comment>
<feature type="transmembrane region" description="Helical" evidence="11">
    <location>
        <begin position="275"/>
        <end position="295"/>
    </location>
</feature>
<evidence type="ECO:0000256" key="2">
    <source>
        <dbReference type="ARBA" id="ARBA00022475"/>
    </source>
</evidence>
<comment type="similarity">
    <text evidence="9">Belongs to the glycosyltransferase 2 family. CrtQ subfamily.</text>
</comment>
<dbReference type="InterPro" id="IPR001173">
    <property type="entry name" value="Glyco_trans_2-like"/>
</dbReference>
<dbReference type="Proteomes" id="UP000291949">
    <property type="component" value="Unassembled WGS sequence"/>
</dbReference>
<dbReference type="EMBL" id="JABBMI010000069">
    <property type="protein sequence ID" value="NMK54857.1"/>
    <property type="molecule type" value="Genomic_DNA"/>
</dbReference>
<dbReference type="EMBL" id="JABBLX010000023">
    <property type="protein sequence ID" value="NMK97982.1"/>
    <property type="molecule type" value="Genomic_DNA"/>
</dbReference>
<keyword evidence="6 11" id="KW-0472">Membrane</keyword>
<dbReference type="PANTHER" id="PTHR43646">
    <property type="entry name" value="GLYCOSYLTRANSFERASE"/>
    <property type="match status" value="1"/>
</dbReference>
<evidence type="ECO:0000313" key="17">
    <source>
        <dbReference type="Proteomes" id="UP000538955"/>
    </source>
</evidence>
<sequence length="370" mass="42016">MKLIQLLLSLASVISLICGKFIYNRRHTLSRSKHSTIHSNELTVIIPARDEAQRLPHLLRSLTKQHGIYEIIVMDDASQDGTSEVAKAYGATVYETKEDSQWYGKSHACYQGAQHVQTPLMMFVDADVIFNSHAIEAILNSFAKQGNQGLLSIQPYHETFKFYESLSAIFNLMTIVGMNRFSSLAGKFNNYTAFGPVTIMNKEDYFKTGGHKNARNTIIEGFALGEAFSQSNLPVTVYEGSEYVKFRMYEEGLRSLIQGWTKHFSVGANQTEPKVMLAIVMWLMGSLTSTMALLLGWIAKPISLIFSGIVYILYTWEFVSLHRRVGAFSIILLILHPILFVFFIIIFINSWRHAHFSKKVKWKGRTFDIS</sequence>
<reference evidence="17 18" key="2">
    <citation type="submission" date="2020-04" db="EMBL/GenBank/DDBJ databases">
        <title>The Epidemiology and Molecular Characteristics of Linezolid-Resistant Staphylococcus capitis in Huashan Hospital, Shanghai.</title>
        <authorList>
            <person name="Ding L."/>
            <person name="Li P."/>
            <person name="Yang Y."/>
            <person name="Lin D."/>
            <person name="Xu X."/>
        </authorList>
    </citation>
    <scope>NUCLEOTIDE SEQUENCE [LARGE SCALE GENOMIC DNA]</scope>
    <source>
        <strain evidence="14 18">12-86</strain>
        <strain evidence="13 17">17-84</strain>
    </source>
</reference>
<dbReference type="SUPFAM" id="SSF53448">
    <property type="entry name" value="Nucleotide-diphospho-sugar transferases"/>
    <property type="match status" value="1"/>
</dbReference>
<dbReference type="EMBL" id="SCHC01000002">
    <property type="protein sequence ID" value="TBW76797.1"/>
    <property type="molecule type" value="Genomic_DNA"/>
</dbReference>
<evidence type="ECO:0000256" key="10">
    <source>
        <dbReference type="ARBA" id="ARBA00040345"/>
    </source>
</evidence>
<evidence type="ECO:0000256" key="3">
    <source>
        <dbReference type="ARBA" id="ARBA00022676"/>
    </source>
</evidence>
<evidence type="ECO:0000313" key="13">
    <source>
        <dbReference type="EMBL" id="NMK54857.1"/>
    </source>
</evidence>
<evidence type="ECO:0000256" key="6">
    <source>
        <dbReference type="ARBA" id="ARBA00023136"/>
    </source>
</evidence>
<name>A0A7Z7YVS7_STACP</name>
<protein>
    <recommendedName>
        <fullName evidence="10">4,4'-diaponeurosporenoate glycosyltransferase</fullName>
    </recommendedName>
</protein>
<dbReference type="GO" id="GO:0005886">
    <property type="term" value="C:plasma membrane"/>
    <property type="evidence" value="ECO:0007669"/>
    <property type="project" value="UniProtKB-SubCell"/>
</dbReference>
<dbReference type="AlphaFoldDB" id="A0A7Z7YVS7"/>